<dbReference type="CDD" id="cd12797">
    <property type="entry name" value="M23_peptidase"/>
    <property type="match status" value="1"/>
</dbReference>
<name>A0A7C3VGN9_9CYAN</name>
<organism evidence="4">
    <name type="scientific">Planktothricoides sp. SpSt-374</name>
    <dbReference type="NCBI Taxonomy" id="2282167"/>
    <lineage>
        <taxon>Bacteria</taxon>
        <taxon>Bacillati</taxon>
        <taxon>Cyanobacteriota</taxon>
        <taxon>Cyanophyceae</taxon>
        <taxon>Oscillatoriophycideae</taxon>
        <taxon>Oscillatoriales</taxon>
        <taxon>Oscillatoriaceae</taxon>
        <taxon>Planktothricoides</taxon>
    </lineage>
</organism>
<accession>A0A7C3VGN9</accession>
<evidence type="ECO:0000259" key="3">
    <source>
        <dbReference type="Pfam" id="PF01551"/>
    </source>
</evidence>
<dbReference type="EMBL" id="DSPX01000098">
    <property type="protein sequence ID" value="HGG00974.1"/>
    <property type="molecule type" value="Genomic_DNA"/>
</dbReference>
<dbReference type="PANTHER" id="PTHR21666">
    <property type="entry name" value="PEPTIDASE-RELATED"/>
    <property type="match status" value="1"/>
</dbReference>
<proteinExistence type="predicted"/>
<keyword evidence="1 2" id="KW-0732">Signal</keyword>
<sequence length="344" mass="37237">MISRTGKYICAFFLALALVALPSCVTAQSTTGKELAAPESLRLGIPIDCNLGQDCFVMLYPDRDPGPEAVDFGCGRQTYDTHKGTDFAIPDNRAMARGVPVIAAAPGTVLRVRDGVADRRIRNDADKTAVDNIECGNGLVIDHGGGWETQYCHMRNGSVAVTAGTEVETGTVLGMVGNSGLASFPHVHLSVRYQGQVVDPFVGPNAGPGCQVESHPIWADNLTYIPTGLIRAGFSREAPTMDTLWDGNFSDTAFTKDIPQLLFWIHAYGVLKGDIIKFRLTAPNGDVVAESEQPIANPSRSWMGYVGKRNTLERPIIPGTWSGEYQLVRNDRTIINVTRTIEIS</sequence>
<feature type="signal peptide" evidence="2">
    <location>
        <begin position="1"/>
        <end position="27"/>
    </location>
</feature>
<feature type="chain" id="PRO_5028378526" evidence="2">
    <location>
        <begin position="28"/>
        <end position="344"/>
    </location>
</feature>
<dbReference type="AlphaFoldDB" id="A0A7C3VGN9"/>
<dbReference type="GO" id="GO:0004222">
    <property type="term" value="F:metalloendopeptidase activity"/>
    <property type="evidence" value="ECO:0007669"/>
    <property type="project" value="TreeGrafter"/>
</dbReference>
<dbReference type="InterPro" id="IPR016047">
    <property type="entry name" value="M23ase_b-sheet_dom"/>
</dbReference>
<dbReference type="Gene3D" id="2.70.70.10">
    <property type="entry name" value="Glucose Permease (Domain IIA)"/>
    <property type="match status" value="1"/>
</dbReference>
<protein>
    <submittedName>
        <fullName evidence="4">M23 family metallopeptidase</fullName>
    </submittedName>
</protein>
<dbReference type="PANTHER" id="PTHR21666:SF289">
    <property type="entry name" value="L-ALA--D-GLU ENDOPEPTIDASE"/>
    <property type="match status" value="1"/>
</dbReference>
<evidence type="ECO:0000313" key="4">
    <source>
        <dbReference type="EMBL" id="HGG00974.1"/>
    </source>
</evidence>
<dbReference type="InterPro" id="IPR050570">
    <property type="entry name" value="Cell_wall_metabolism_enzyme"/>
</dbReference>
<reference evidence="4" key="1">
    <citation type="journal article" date="2020" name="mSystems">
        <title>Genome- and Community-Level Interaction Insights into Carbon Utilization and Element Cycling Functions of Hydrothermarchaeota in Hydrothermal Sediment.</title>
        <authorList>
            <person name="Zhou Z."/>
            <person name="Liu Y."/>
            <person name="Xu W."/>
            <person name="Pan J."/>
            <person name="Luo Z.H."/>
            <person name="Li M."/>
        </authorList>
    </citation>
    <scope>NUCLEOTIDE SEQUENCE [LARGE SCALE GENOMIC DNA]</scope>
    <source>
        <strain evidence="4">SpSt-374</strain>
    </source>
</reference>
<dbReference type="InterPro" id="IPR011055">
    <property type="entry name" value="Dup_hybrid_motif"/>
</dbReference>
<feature type="domain" description="M23ase beta-sheet core" evidence="3">
    <location>
        <begin position="81"/>
        <end position="200"/>
    </location>
</feature>
<dbReference type="Pfam" id="PF01551">
    <property type="entry name" value="Peptidase_M23"/>
    <property type="match status" value="1"/>
</dbReference>
<evidence type="ECO:0000256" key="2">
    <source>
        <dbReference type="SAM" id="SignalP"/>
    </source>
</evidence>
<gene>
    <name evidence="4" type="ORF">ENR15_10065</name>
</gene>
<evidence type="ECO:0000256" key="1">
    <source>
        <dbReference type="ARBA" id="ARBA00022729"/>
    </source>
</evidence>
<comment type="caution">
    <text evidence="4">The sequence shown here is derived from an EMBL/GenBank/DDBJ whole genome shotgun (WGS) entry which is preliminary data.</text>
</comment>
<dbReference type="SUPFAM" id="SSF51261">
    <property type="entry name" value="Duplicated hybrid motif"/>
    <property type="match status" value="1"/>
</dbReference>